<comment type="similarity">
    <text evidence="2">Belongs to the UPF0702 family.</text>
</comment>
<organism evidence="10 11">
    <name type="scientific">Mangrovibacillus cuniculi</name>
    <dbReference type="NCBI Taxonomy" id="2593652"/>
    <lineage>
        <taxon>Bacteria</taxon>
        <taxon>Bacillati</taxon>
        <taxon>Bacillota</taxon>
        <taxon>Bacilli</taxon>
        <taxon>Bacillales</taxon>
        <taxon>Bacillaceae</taxon>
        <taxon>Mangrovibacillus</taxon>
    </lineage>
</organism>
<feature type="domain" description="YetF C-terminal" evidence="8">
    <location>
        <begin position="81"/>
        <end position="215"/>
    </location>
</feature>
<accession>A0A7S8HFJ1</accession>
<dbReference type="PANTHER" id="PTHR34582:SF5">
    <property type="entry name" value="UPF0702 TRANSMEMBRANE PROTEIN YETF"/>
    <property type="match status" value="1"/>
</dbReference>
<keyword evidence="4 7" id="KW-0812">Transmembrane</keyword>
<dbReference type="AlphaFoldDB" id="A0A7S8HFJ1"/>
<keyword evidence="3" id="KW-1003">Cell membrane</keyword>
<dbReference type="InterPro" id="IPR023090">
    <property type="entry name" value="UPF0702_alpha/beta_dom_sf"/>
</dbReference>
<keyword evidence="5 7" id="KW-1133">Transmembrane helix</keyword>
<keyword evidence="11" id="KW-1185">Reference proteome</keyword>
<name>A0A7S8HFJ1_9BACI</name>
<dbReference type="EMBL" id="CP049742">
    <property type="protein sequence ID" value="QPC46490.1"/>
    <property type="molecule type" value="Genomic_DNA"/>
</dbReference>
<evidence type="ECO:0000256" key="3">
    <source>
        <dbReference type="ARBA" id="ARBA00022475"/>
    </source>
</evidence>
<keyword evidence="6 7" id="KW-0472">Membrane</keyword>
<dbReference type="Gene3D" id="3.30.240.20">
    <property type="entry name" value="bsu07140 like domains"/>
    <property type="match status" value="2"/>
</dbReference>
<evidence type="ECO:0000256" key="5">
    <source>
        <dbReference type="ARBA" id="ARBA00022989"/>
    </source>
</evidence>
<evidence type="ECO:0000259" key="9">
    <source>
        <dbReference type="Pfam" id="PF20730"/>
    </source>
</evidence>
<gene>
    <name evidence="10" type="ORF">G8O30_05675</name>
</gene>
<evidence type="ECO:0000256" key="4">
    <source>
        <dbReference type="ARBA" id="ARBA00022692"/>
    </source>
</evidence>
<dbReference type="Proteomes" id="UP000593626">
    <property type="component" value="Chromosome"/>
</dbReference>
<proteinExistence type="inferred from homology"/>
<sequence length="231" mass="26229">MSIILHISAVLITGFFALLISTKILGKTQISQLTAFDFISAIVLGELVGNGIFDPDVTIWSILYAIVVWTVLVYGVLYITQKFRHTRSFLEGNPSILIRNGIIDKEQLVKNKLDINELLQMLRTEKDIFSIREVEFAILEPNGKISALKKYPYDTPTTSEFQMTAKAVYLPISLISDGVVDLDNLEQSGFTESWLMNQIQQYGLTNFEDVLYGEWREDDGFFCLPTQNKTK</sequence>
<feature type="transmembrane region" description="Helical" evidence="7">
    <location>
        <begin position="6"/>
        <end position="26"/>
    </location>
</feature>
<evidence type="ECO:0000256" key="1">
    <source>
        <dbReference type="ARBA" id="ARBA00004651"/>
    </source>
</evidence>
<reference evidence="10 11" key="1">
    <citation type="submission" date="2019-07" db="EMBL/GenBank/DDBJ databases">
        <title>Genome sequence of 2 isolates from Red Sea Mangroves.</title>
        <authorList>
            <person name="Sefrji F."/>
            <person name="Michoud G."/>
            <person name="Merlino G."/>
            <person name="Daffonchio D."/>
        </authorList>
    </citation>
    <scope>NUCLEOTIDE SEQUENCE [LARGE SCALE GENOMIC DNA]</scope>
    <source>
        <strain evidence="10 11">R1DC41</strain>
    </source>
</reference>
<dbReference type="Pfam" id="PF20730">
    <property type="entry name" value="YetF_N"/>
    <property type="match status" value="1"/>
</dbReference>
<feature type="transmembrane region" description="Helical" evidence="7">
    <location>
        <begin position="59"/>
        <end position="79"/>
    </location>
</feature>
<dbReference type="Pfam" id="PF04239">
    <property type="entry name" value="DUF421"/>
    <property type="match status" value="1"/>
</dbReference>
<evidence type="ECO:0000259" key="8">
    <source>
        <dbReference type="Pfam" id="PF04239"/>
    </source>
</evidence>
<dbReference type="InterPro" id="IPR048454">
    <property type="entry name" value="YetF_N"/>
</dbReference>
<evidence type="ECO:0000256" key="6">
    <source>
        <dbReference type="ARBA" id="ARBA00023136"/>
    </source>
</evidence>
<dbReference type="RefSeq" id="WP_239674012.1">
    <property type="nucleotide sequence ID" value="NZ_CP049742.1"/>
</dbReference>
<evidence type="ECO:0000256" key="7">
    <source>
        <dbReference type="SAM" id="Phobius"/>
    </source>
</evidence>
<feature type="transmembrane region" description="Helical" evidence="7">
    <location>
        <begin position="33"/>
        <end position="53"/>
    </location>
</feature>
<dbReference type="InterPro" id="IPR007353">
    <property type="entry name" value="DUF421"/>
</dbReference>
<dbReference type="KEGG" id="mcui:G8O30_05675"/>
<evidence type="ECO:0000313" key="11">
    <source>
        <dbReference type="Proteomes" id="UP000593626"/>
    </source>
</evidence>
<protein>
    <submittedName>
        <fullName evidence="10">DUF421 domain-containing protein</fullName>
    </submittedName>
</protein>
<feature type="domain" description="YetF-like N-terminal transmembrane" evidence="9">
    <location>
        <begin position="5"/>
        <end position="78"/>
    </location>
</feature>
<dbReference type="GO" id="GO:0005886">
    <property type="term" value="C:plasma membrane"/>
    <property type="evidence" value="ECO:0007669"/>
    <property type="project" value="UniProtKB-SubCell"/>
</dbReference>
<evidence type="ECO:0000256" key="2">
    <source>
        <dbReference type="ARBA" id="ARBA00006448"/>
    </source>
</evidence>
<comment type="subcellular location">
    <subcellularLocation>
        <location evidence="1">Cell membrane</location>
        <topology evidence="1">Multi-pass membrane protein</topology>
    </subcellularLocation>
</comment>
<evidence type="ECO:0000313" key="10">
    <source>
        <dbReference type="EMBL" id="QPC46490.1"/>
    </source>
</evidence>
<dbReference type="PANTHER" id="PTHR34582">
    <property type="entry name" value="UPF0702 TRANSMEMBRANE PROTEIN YCAP"/>
    <property type="match status" value="1"/>
</dbReference>